<name>A0ABV0WF48_9TELE</name>
<dbReference type="EMBL" id="JAHRIM010041772">
    <property type="protein sequence ID" value="MEQ2267306.1"/>
    <property type="molecule type" value="Genomic_DNA"/>
</dbReference>
<reference evidence="2 3" key="1">
    <citation type="submission" date="2021-06" db="EMBL/GenBank/DDBJ databases">
        <authorList>
            <person name="Palmer J.M."/>
        </authorList>
    </citation>
    <scope>NUCLEOTIDE SEQUENCE [LARGE SCALE GENOMIC DNA]</scope>
    <source>
        <strain evidence="2 3">XR_2019</strain>
        <tissue evidence="2">Muscle</tissue>
    </source>
</reference>
<keyword evidence="3" id="KW-1185">Reference proteome</keyword>
<protein>
    <submittedName>
        <fullName evidence="2">Uncharacterized protein</fullName>
    </submittedName>
</protein>
<accession>A0ABV0WF48</accession>
<evidence type="ECO:0000313" key="3">
    <source>
        <dbReference type="Proteomes" id="UP001444071"/>
    </source>
</evidence>
<dbReference type="Proteomes" id="UP001444071">
    <property type="component" value="Unassembled WGS sequence"/>
</dbReference>
<sequence>MTEIFKIFFNKQRRCSQVWGGGCILTLRQSDPWVETTGRKSHDTLKPVCKSVCAKCRQIVREQKAMVTGGKGLCSLHPCFSQSDAGVCRHRWSRPRCGLQHRDHYRGNKKQGSKSGEQVK</sequence>
<gene>
    <name evidence="2" type="ORF">XENORESO_004214</name>
</gene>
<organism evidence="2 3">
    <name type="scientific">Xenotaenia resolanae</name>
    <dbReference type="NCBI Taxonomy" id="208358"/>
    <lineage>
        <taxon>Eukaryota</taxon>
        <taxon>Metazoa</taxon>
        <taxon>Chordata</taxon>
        <taxon>Craniata</taxon>
        <taxon>Vertebrata</taxon>
        <taxon>Euteleostomi</taxon>
        <taxon>Actinopterygii</taxon>
        <taxon>Neopterygii</taxon>
        <taxon>Teleostei</taxon>
        <taxon>Neoteleostei</taxon>
        <taxon>Acanthomorphata</taxon>
        <taxon>Ovalentaria</taxon>
        <taxon>Atherinomorphae</taxon>
        <taxon>Cyprinodontiformes</taxon>
        <taxon>Goodeidae</taxon>
        <taxon>Xenotaenia</taxon>
    </lineage>
</organism>
<feature type="region of interest" description="Disordered" evidence="1">
    <location>
        <begin position="99"/>
        <end position="120"/>
    </location>
</feature>
<proteinExistence type="predicted"/>
<evidence type="ECO:0000256" key="1">
    <source>
        <dbReference type="SAM" id="MobiDB-lite"/>
    </source>
</evidence>
<comment type="caution">
    <text evidence="2">The sequence shown here is derived from an EMBL/GenBank/DDBJ whole genome shotgun (WGS) entry which is preliminary data.</text>
</comment>
<evidence type="ECO:0000313" key="2">
    <source>
        <dbReference type="EMBL" id="MEQ2267306.1"/>
    </source>
</evidence>